<feature type="compositionally biased region" description="Basic and acidic residues" evidence="4">
    <location>
        <begin position="361"/>
        <end position="394"/>
    </location>
</feature>
<dbReference type="PANTHER" id="PTHR33116">
    <property type="entry name" value="REVERSE TRANSCRIPTASE ZINC-BINDING DOMAIN-CONTAINING PROTEIN-RELATED-RELATED"/>
    <property type="match status" value="1"/>
</dbReference>
<protein>
    <recommendedName>
        <fullName evidence="5">Reverse transcriptase domain-containing protein</fullName>
    </recommendedName>
</protein>
<feature type="region of interest" description="Disordered" evidence="4">
    <location>
        <begin position="359"/>
        <end position="418"/>
    </location>
</feature>
<dbReference type="Gene3D" id="3.40.50.300">
    <property type="entry name" value="P-loop containing nucleotide triphosphate hydrolases"/>
    <property type="match status" value="1"/>
</dbReference>
<dbReference type="Pfam" id="PF18052">
    <property type="entry name" value="Rx_N"/>
    <property type="match status" value="1"/>
</dbReference>
<evidence type="ECO:0000256" key="4">
    <source>
        <dbReference type="SAM" id="MobiDB-lite"/>
    </source>
</evidence>
<dbReference type="InterPro" id="IPR027417">
    <property type="entry name" value="P-loop_NTPase"/>
</dbReference>
<dbReference type="SUPFAM" id="SSF56219">
    <property type="entry name" value="DNase I-like"/>
    <property type="match status" value="1"/>
</dbReference>
<dbReference type="Gene3D" id="3.60.10.10">
    <property type="entry name" value="Endonuclease/exonuclease/phosphatase"/>
    <property type="match status" value="1"/>
</dbReference>
<evidence type="ECO:0000313" key="7">
    <source>
        <dbReference type="Proteomes" id="UP001054252"/>
    </source>
</evidence>
<comment type="caution">
    <text evidence="6">The sequence shown here is derived from an EMBL/GenBank/DDBJ whole genome shotgun (WGS) entry which is preliminary data.</text>
</comment>
<dbReference type="PROSITE" id="PS50878">
    <property type="entry name" value="RT_POL"/>
    <property type="match status" value="1"/>
</dbReference>
<keyword evidence="3" id="KW-0611">Plant defense</keyword>
<reference evidence="6 7" key="1">
    <citation type="journal article" date="2021" name="Commun. Biol.">
        <title>The genome of Shorea leprosula (Dipterocarpaceae) highlights the ecological relevance of drought in aseasonal tropical rainforests.</title>
        <authorList>
            <person name="Ng K.K.S."/>
            <person name="Kobayashi M.J."/>
            <person name="Fawcett J.A."/>
            <person name="Hatakeyama M."/>
            <person name="Paape T."/>
            <person name="Ng C.H."/>
            <person name="Ang C.C."/>
            <person name="Tnah L.H."/>
            <person name="Lee C.T."/>
            <person name="Nishiyama T."/>
            <person name="Sese J."/>
            <person name="O'Brien M.J."/>
            <person name="Copetti D."/>
            <person name="Mohd Noor M.I."/>
            <person name="Ong R.C."/>
            <person name="Putra M."/>
            <person name="Sireger I.Z."/>
            <person name="Indrioko S."/>
            <person name="Kosugi Y."/>
            <person name="Izuno A."/>
            <person name="Isagi Y."/>
            <person name="Lee S.L."/>
            <person name="Shimizu K.K."/>
        </authorList>
    </citation>
    <scope>NUCLEOTIDE SEQUENCE [LARGE SCALE GENOMIC DNA]</scope>
    <source>
        <strain evidence="6">214</strain>
    </source>
</reference>
<organism evidence="6 7">
    <name type="scientific">Rubroshorea leprosula</name>
    <dbReference type="NCBI Taxonomy" id="152421"/>
    <lineage>
        <taxon>Eukaryota</taxon>
        <taxon>Viridiplantae</taxon>
        <taxon>Streptophyta</taxon>
        <taxon>Embryophyta</taxon>
        <taxon>Tracheophyta</taxon>
        <taxon>Spermatophyta</taxon>
        <taxon>Magnoliopsida</taxon>
        <taxon>eudicotyledons</taxon>
        <taxon>Gunneridae</taxon>
        <taxon>Pentapetalae</taxon>
        <taxon>rosids</taxon>
        <taxon>malvids</taxon>
        <taxon>Malvales</taxon>
        <taxon>Dipterocarpaceae</taxon>
        <taxon>Rubroshorea</taxon>
    </lineage>
</organism>
<evidence type="ECO:0000313" key="6">
    <source>
        <dbReference type="EMBL" id="GKV19478.1"/>
    </source>
</evidence>
<feature type="domain" description="Reverse transcriptase" evidence="5">
    <location>
        <begin position="938"/>
        <end position="1166"/>
    </location>
</feature>
<feature type="compositionally biased region" description="Polar residues" evidence="4">
    <location>
        <begin position="174"/>
        <end position="183"/>
    </location>
</feature>
<dbReference type="InterPro" id="IPR041118">
    <property type="entry name" value="Rx_N"/>
</dbReference>
<feature type="region of interest" description="Disordered" evidence="4">
    <location>
        <begin position="455"/>
        <end position="576"/>
    </location>
</feature>
<dbReference type="PANTHER" id="PTHR33116:SF78">
    <property type="entry name" value="OS12G0587133 PROTEIN"/>
    <property type="match status" value="1"/>
</dbReference>
<dbReference type="InterPro" id="IPR036691">
    <property type="entry name" value="Endo/exonu/phosph_ase_sf"/>
</dbReference>
<accession>A0AAV5JXW9</accession>
<dbReference type="SUPFAM" id="SSF52540">
    <property type="entry name" value="P-loop containing nucleoside triphosphate hydrolases"/>
    <property type="match status" value="1"/>
</dbReference>
<dbReference type="EMBL" id="BPVZ01000053">
    <property type="protein sequence ID" value="GKV19478.1"/>
    <property type="molecule type" value="Genomic_DNA"/>
</dbReference>
<proteinExistence type="predicted"/>
<evidence type="ECO:0000256" key="1">
    <source>
        <dbReference type="ARBA" id="ARBA00022737"/>
    </source>
</evidence>
<dbReference type="CDD" id="cd01650">
    <property type="entry name" value="RT_nLTR_like"/>
    <property type="match status" value="1"/>
</dbReference>
<keyword evidence="7" id="KW-1185">Reference proteome</keyword>
<dbReference type="Proteomes" id="UP001054252">
    <property type="component" value="Unassembled WGS sequence"/>
</dbReference>
<keyword evidence="1" id="KW-0677">Repeat</keyword>
<feature type="compositionally biased region" description="Basic residues" evidence="4">
    <location>
        <begin position="561"/>
        <end position="574"/>
    </location>
</feature>
<dbReference type="GO" id="GO:0043531">
    <property type="term" value="F:ADP binding"/>
    <property type="evidence" value="ECO:0007669"/>
    <property type="project" value="InterPro"/>
</dbReference>
<dbReference type="Pfam" id="PF00931">
    <property type="entry name" value="NB-ARC"/>
    <property type="match status" value="1"/>
</dbReference>
<evidence type="ECO:0000256" key="2">
    <source>
        <dbReference type="ARBA" id="ARBA00022741"/>
    </source>
</evidence>
<name>A0AAV5JXW9_9ROSI</name>
<evidence type="ECO:0000256" key="3">
    <source>
        <dbReference type="ARBA" id="ARBA00022821"/>
    </source>
</evidence>
<feature type="region of interest" description="Disordered" evidence="4">
    <location>
        <begin position="174"/>
        <end position="202"/>
    </location>
</feature>
<sequence>MADAIISLVLDQLKTTIVDEKKRTDGLVKEWLDRLKEASYDMGDALDEWRTAVEVEAHEAQNAASQKKEAGELIPTISIVGMGGLGKTALAQLTFNDDEVKGHFDKVKDKKELERKLDQIWIENRKLWVNTPRYDGAQKDTRVQDNKHHPEPLIQRRSYVEVVRGHQAKRQNEEGITQLNEIQTEVHGQRRSRSRAGKQSNNGRQEKFYMEGYFSCRIRAMGGKMVLLDGDDKEEVKALVEMASEWLGRWFEEVRPWSPEMVADERFVWIRCQGVLLNAWGPEFFASMGASWGKFICLDDSTSQRKRSDEAKKEDDEVAHSKKKISENGRLHSDQGEEMTIEVVVDSLDHVQILNCGMSKAKGEQRKQQSVRSEKIASPGEVERSNLGQKEKVYRSHSRKTNSQGASPSNVESSNMGLGLKKLNPSLFFDKEMEESGIGEVDLAKGKKVEGKLKWKHSETAEEQRREDVLVRPDLESDEEHSQEGDQVRWGFEHAEGYNQEENRFWEEAEDDEEQRREGALNRKQRQNRKLRQLMGTQQKRRKKISLYSSVYQREEAARERKQRSNGHRRKIKKATGEKQMPEFLRSPEGEVADISIGDSGIQNCNRVMKKQLQNQLAKEIWQLAKQLGAIAENDDVILEKIEEMECRDKQAKEVKMNREVDNAQKIGEREGCRSLTTEMREFDSFIQDAGLVDLPLVGKKYTWYSSNSQCMGRLDRFLLSDEWLAKWGDVKPWGLERSVSDHCPILLKNERVDWGPKPFKFFDAWLEQPECMEVIRKAWNSTAPKAERVIAAVDEKGEVGTLTTKDIEIRKGGFIELWRNLRIKESMWQQKARKMCIQINNKQLGGVDEIREEVARYFQGLFTEEKWQRPKLDGINFNQLSQTDNESLMAVFSEEEIKNAVWDCDSSKSPGPDGFNFRFIKVMWEDIKQDIINFAQEFHENGKLVRGSNASFIVLIPKVENPQKIEYRPISLIGVMYKIIAKLLANRLRKVLDKVIGEQQMAFIGGRQLMDSVVIANEVIDEAKRKNTKSILFKVDFEKAYDKVSWDFIEYMSGRMGPTREFQVSKGIRQGDPLSLFLFLIVAEGLNALVKSAVAKELYKGVKIENIIAIKCIMRTFELVSGLKINYGKSQLMGVGIEDSWKRKMAYRLCCREGEFPFKYLGIPIGGNHRKLAMWQPLVDTCKKKLASWRGRHLSFGGRITLINSVLSSLPVFMMSAYQIPKGILYSLDKIRRCFLWGGGEENGGHWLDWVRDGRSIGSLWWRDVRKLNARDGEFGGWLSSGFRMKIGEGKDGSFWWDEWCGEVCLANKFPILYLLSTGKDSKCHQMGQNVNGTWKWILEWRRTLFEWEDEDAKELKRMIENVTITPGQPDKWEWIHSNDGHYSTKTAYLMLVKQRREPEEAEIFKRIWSKILPSKVAAFN</sequence>
<feature type="region of interest" description="Disordered" evidence="4">
    <location>
        <begin position="305"/>
        <end position="333"/>
    </location>
</feature>
<feature type="compositionally biased region" description="Basic residues" evidence="4">
    <location>
        <begin position="523"/>
        <end position="532"/>
    </location>
</feature>
<feature type="compositionally biased region" description="Polar residues" evidence="4">
    <location>
        <begin position="401"/>
        <end position="416"/>
    </location>
</feature>
<dbReference type="SUPFAM" id="SSF56672">
    <property type="entry name" value="DNA/RNA polymerases"/>
    <property type="match status" value="1"/>
</dbReference>
<dbReference type="InterPro" id="IPR000477">
    <property type="entry name" value="RT_dom"/>
</dbReference>
<dbReference type="InterPro" id="IPR043502">
    <property type="entry name" value="DNA/RNA_pol_sf"/>
</dbReference>
<feature type="compositionally biased region" description="Basic and acidic residues" evidence="4">
    <location>
        <begin position="455"/>
        <end position="507"/>
    </location>
</feature>
<gene>
    <name evidence="6" type="ORF">SLEP1_g29737</name>
</gene>
<dbReference type="InterPro" id="IPR002182">
    <property type="entry name" value="NB-ARC"/>
</dbReference>
<dbReference type="GO" id="GO:0006952">
    <property type="term" value="P:defense response"/>
    <property type="evidence" value="ECO:0007669"/>
    <property type="project" value="UniProtKB-KW"/>
</dbReference>
<keyword evidence="2" id="KW-0547">Nucleotide-binding</keyword>
<evidence type="ECO:0000259" key="5">
    <source>
        <dbReference type="PROSITE" id="PS50878"/>
    </source>
</evidence>
<dbReference type="Pfam" id="PF00078">
    <property type="entry name" value="RVT_1"/>
    <property type="match status" value="1"/>
</dbReference>